<keyword evidence="1" id="KW-0175">Coiled coil</keyword>
<feature type="coiled-coil region" evidence="1">
    <location>
        <begin position="1726"/>
        <end position="2015"/>
    </location>
</feature>
<feature type="coiled-coil region" evidence="1">
    <location>
        <begin position="2089"/>
        <end position="2116"/>
    </location>
</feature>
<evidence type="ECO:0000313" key="3">
    <source>
        <dbReference type="EMBL" id="CAH1400558.1"/>
    </source>
</evidence>
<feature type="coiled-coil region" evidence="1">
    <location>
        <begin position="718"/>
        <end position="745"/>
    </location>
</feature>
<evidence type="ECO:0008006" key="5">
    <source>
        <dbReference type="Google" id="ProtNLM"/>
    </source>
</evidence>
<feature type="coiled-coil region" evidence="1">
    <location>
        <begin position="193"/>
        <end position="393"/>
    </location>
</feature>
<name>A0A9P0HDU5_NEZVI</name>
<accession>A0A9P0HDU5</accession>
<protein>
    <recommendedName>
        <fullName evidence="5">Protein lava lamp-like</fullName>
    </recommendedName>
</protein>
<keyword evidence="4" id="KW-1185">Reference proteome</keyword>
<dbReference type="EMBL" id="OV725080">
    <property type="protein sequence ID" value="CAH1400558.1"/>
    <property type="molecule type" value="Genomic_DNA"/>
</dbReference>
<feature type="compositionally biased region" description="Basic and acidic residues" evidence="2">
    <location>
        <begin position="532"/>
        <end position="544"/>
    </location>
</feature>
<evidence type="ECO:0000256" key="2">
    <source>
        <dbReference type="SAM" id="MobiDB-lite"/>
    </source>
</evidence>
<feature type="region of interest" description="Disordered" evidence="2">
    <location>
        <begin position="2153"/>
        <end position="2173"/>
    </location>
</feature>
<feature type="coiled-coil region" evidence="1">
    <location>
        <begin position="1165"/>
        <end position="1316"/>
    </location>
</feature>
<feature type="region of interest" description="Disordered" evidence="2">
    <location>
        <begin position="532"/>
        <end position="559"/>
    </location>
</feature>
<gene>
    <name evidence="3" type="ORF">NEZAVI_LOCUS9771</name>
</gene>
<dbReference type="Proteomes" id="UP001152798">
    <property type="component" value="Chromosome 4"/>
</dbReference>
<feature type="compositionally biased region" description="Basic and acidic residues" evidence="2">
    <location>
        <begin position="56"/>
        <end position="68"/>
    </location>
</feature>
<proteinExistence type="predicted"/>
<evidence type="ECO:0000256" key="1">
    <source>
        <dbReference type="SAM" id="Coils"/>
    </source>
</evidence>
<sequence>MDSEQITVTSTDREYKKKRVEELGSTLAKIRARVKANRGSAAKNDDEVQSSGGSKVSEDSERTALTTKLEEDRVRFSKHQSEKAKIKEAMDQIMIDREEQKKVEKQLQEAIAKVTAPAPELPPLIKQRIIDLETSVETLKERLYEKDKVLSSKSQALTVLHNQLMQRSQEHAERAMAITQEISALKEDFGKREENWKKEMLRLKSREEELEQRLAEKESHTADVESLQMELALIRQSLSNTTNKNEELSNKMETANKINLKLKAQLKAVKQERDKFKESLESSGGVEALKNQIAVLEEEKGNLQLQLVDFDDIKESLQSASLRSDTLEEEMSKLKESLKHLTEEKEALLKGLDEANQATDHQMSVIEQLKMTLKEVEEQKISAEMRSIEVEEKLEGLQMSSSKQMEQLLSEISIIKNQFDEQNVLVDSLNNKLSLKDQEIADIKGNNFPAEIDTETRLKEIESYNSELVEKIRELQLKCAGHEQAVVQLNESLNDRNETNNQLRSKYDQAIASLNDTKRIIENLQVENEKLKSTESMLKKEKPSSEGVPVNTESKEDPNLTQKFKKLAANYKIRTKLCQDLEEKLKNLNNVLEEKDKALLQLSEQRTELKSEIDTLKSKEQELSLEVEKVQSKNHKLLAIIEDLTPKLEALEAERSAALINVDKMNKAFEELKEWKEGDSKLLKEHITSVNSMASHVLLLEDELGKLQSIVNEKNTMIGDLETERKKLGEDMKNSEVELERLRVLYQQESVKNQNVLTNLEGLESEMLVSRKEMDMIAEQLDAVTKNYNMCLGNLQERENYIEALEQDIIGMKSKMYNLESGIEDKHRMLQERGNQLSAKLEQAEILRHAYDKYQVEMEKKFKLMEENEKSLKTNILLLQNEIEILKNSNSELMKEKEEYETEKSKMASEINTLNDIRNSYNSTLDRIEVLNEELKQVMDEFEAKNQELIKLSEERADLFNKLTDLEESYADLKSQLSESEEVTNRLQNELAKKENLIIELQNEISNLKAVVGEEKYNSESKLNTATDMAPLQKEQNVTMFSWDDHSHQSVSKGEGDGIMTELEEKKKSLEAAQQEIDNLQFIYNSKLTEKDSEITLLQEQVNKLLSDKSVSDSDLKSPSEDSLVKKEQDVQVFSWEQHSHEVSKEDEEGWGWIGAEAHLEQDHKHSEALQIQTLTQRVKELEEEQKSLTDKLASSKIKCVKLLKKLKEMEAINEQSKNERMVGFSDLDFALQEELRSQLDKLELKNKELSNEINALKSEKENLLKKVEVFSNANDQLIEMKERQDIEVQMWQKRSAELKNELQGLQWTIEELKSDMPSHNKGEDELSEKFNALVVENEELQRIICNLKDGRPIGSPETAVELNSLKEELKKLKEIRIKEKETYDSETKKANEEIDALELQIDVLTKENHELNKKSMQGISLKQEEISSLSAQIQILNDENEKLKEKLTTSLDTNTAQESDTLKKSEFEVQLNIANEEIRLLKAVIDEKSIENDTVKVQLTEFKNETEQLLEKIQALAIENSQLKEKLESYSKQLTTSQKESEDVGGLNSQLNDTRNELAMLQNKIDFLESSNNNLQEQLKAINESAASEIAQHVDKLRKSFEMISELENGLKVAQEIMSNLESCIDDLISKMQITTPSNNIVEKLKEVINVVFSEIDKKKNLEKEILSLKEELAKYSKKEETSVDAASLPVFKGFSSFTNDPFDTIAETKTSHQSGVTLESRPDTTHYENKISKLEEEKTLYQSEIKDLTNQLSGLQAHINKINTDYTKQIDEMKLKLERSEAEINHWKEQVNSLNQDVNRLVQRHNQEIEDLRTNDERSREKLLEIEENYQNTLLNKEQENKNLRQSLLEKEQQFSNSVNELNSLQTQYGLISQQIFSLENRVRDLTKENEELQRELDKSKSNENTVIEKQKEEIHELMARLEYMSQSQNIQKSDNEEYLRSQLMELSNHFKALEASNSELQRVLTSQAEEITLLKTSISDLEQKKKYLESVISEKQKELHNVTSSMSQQQENQQPNYSIVNNAEIEKYVTLLKQKDLEIERVSKVLLDTQERLVQVQDSKPNDKVLSLQFKLDQVLYTLHARDVRCDELTQEIMQLLEERDILQLRLSESLRENDILRQGNMDKPSSPSPELQNKLGELHKGYKRDPVVQQEMESRHNQQMNLYSPEDENKDTSVDYGIFNWFFSSPTSGSSQQ</sequence>
<feature type="coiled-coil region" evidence="1">
    <location>
        <begin position="571"/>
        <end position="668"/>
    </location>
</feature>
<feature type="coiled-coil region" evidence="1">
    <location>
        <begin position="1653"/>
        <end position="1680"/>
    </location>
</feature>
<feature type="coiled-coil region" evidence="1">
    <location>
        <begin position="827"/>
        <end position="1011"/>
    </location>
</feature>
<organism evidence="3 4">
    <name type="scientific">Nezara viridula</name>
    <name type="common">Southern green stink bug</name>
    <name type="synonym">Cimex viridulus</name>
    <dbReference type="NCBI Taxonomy" id="85310"/>
    <lineage>
        <taxon>Eukaryota</taxon>
        <taxon>Metazoa</taxon>
        <taxon>Ecdysozoa</taxon>
        <taxon>Arthropoda</taxon>
        <taxon>Hexapoda</taxon>
        <taxon>Insecta</taxon>
        <taxon>Pterygota</taxon>
        <taxon>Neoptera</taxon>
        <taxon>Paraneoptera</taxon>
        <taxon>Hemiptera</taxon>
        <taxon>Heteroptera</taxon>
        <taxon>Panheteroptera</taxon>
        <taxon>Pentatomomorpha</taxon>
        <taxon>Pentatomoidea</taxon>
        <taxon>Pentatomidae</taxon>
        <taxon>Pentatominae</taxon>
        <taxon>Nezara</taxon>
    </lineage>
</organism>
<dbReference type="SUPFAM" id="SSF57997">
    <property type="entry name" value="Tropomyosin"/>
    <property type="match status" value="1"/>
</dbReference>
<dbReference type="PANTHER" id="PTHR23159">
    <property type="entry name" value="CENTROSOMAL PROTEIN 2"/>
    <property type="match status" value="1"/>
</dbReference>
<reference evidence="3" key="1">
    <citation type="submission" date="2022-01" db="EMBL/GenBank/DDBJ databases">
        <authorList>
            <person name="King R."/>
        </authorList>
    </citation>
    <scope>NUCLEOTIDE SEQUENCE</scope>
</reference>
<dbReference type="PANTHER" id="PTHR23159:SF31">
    <property type="entry name" value="CENTROSOME-ASSOCIATED PROTEIN CEP250 ISOFORM X1"/>
    <property type="match status" value="1"/>
</dbReference>
<evidence type="ECO:0000313" key="4">
    <source>
        <dbReference type="Proteomes" id="UP001152798"/>
    </source>
</evidence>
<feature type="coiled-coil region" evidence="1">
    <location>
        <begin position="1363"/>
        <end position="1593"/>
    </location>
</feature>
<dbReference type="OrthoDB" id="6615174at2759"/>
<feature type="region of interest" description="Disordered" evidence="2">
    <location>
        <begin position="34"/>
        <end position="68"/>
    </location>
</feature>